<keyword evidence="2" id="KW-1185">Reference proteome</keyword>
<evidence type="ECO:0000313" key="1">
    <source>
        <dbReference type="EMBL" id="GBO42669.1"/>
    </source>
</evidence>
<evidence type="ECO:0000313" key="2">
    <source>
        <dbReference type="Proteomes" id="UP000499080"/>
    </source>
</evidence>
<dbReference type="AlphaFoldDB" id="A0A4Y2WZH0"/>
<dbReference type="EMBL" id="BGPR01068863">
    <property type="protein sequence ID" value="GBO42669.1"/>
    <property type="molecule type" value="Genomic_DNA"/>
</dbReference>
<protein>
    <submittedName>
        <fullName evidence="1">Uncharacterized protein</fullName>
    </submittedName>
</protein>
<dbReference type="Proteomes" id="UP000499080">
    <property type="component" value="Unassembled WGS sequence"/>
</dbReference>
<gene>
    <name evidence="1" type="ORF">AVEN_149189_1</name>
</gene>
<proteinExistence type="predicted"/>
<sequence>MRTLQSINFISKTNRQREDYYTQLERIFAVVVLRSYRKESVLMRTLQSIIFISKTNSQRENYYAQLERIFAVVVLGFPLCGCGPASVKIQLEGIPDMSP</sequence>
<reference evidence="1 2" key="1">
    <citation type="journal article" date="2019" name="Sci. Rep.">
        <title>Orb-weaving spider Araneus ventricosus genome elucidates the spidroin gene catalogue.</title>
        <authorList>
            <person name="Kono N."/>
            <person name="Nakamura H."/>
            <person name="Ohtoshi R."/>
            <person name="Moran D.A.P."/>
            <person name="Shinohara A."/>
            <person name="Yoshida Y."/>
            <person name="Fujiwara M."/>
            <person name="Mori M."/>
            <person name="Tomita M."/>
            <person name="Arakawa K."/>
        </authorList>
    </citation>
    <scope>NUCLEOTIDE SEQUENCE [LARGE SCALE GENOMIC DNA]</scope>
</reference>
<comment type="caution">
    <text evidence="1">The sequence shown here is derived from an EMBL/GenBank/DDBJ whole genome shotgun (WGS) entry which is preliminary data.</text>
</comment>
<name>A0A4Y2WZH0_ARAVE</name>
<accession>A0A4Y2WZH0</accession>
<organism evidence="1 2">
    <name type="scientific">Araneus ventricosus</name>
    <name type="common">Orbweaver spider</name>
    <name type="synonym">Epeira ventricosa</name>
    <dbReference type="NCBI Taxonomy" id="182803"/>
    <lineage>
        <taxon>Eukaryota</taxon>
        <taxon>Metazoa</taxon>
        <taxon>Ecdysozoa</taxon>
        <taxon>Arthropoda</taxon>
        <taxon>Chelicerata</taxon>
        <taxon>Arachnida</taxon>
        <taxon>Araneae</taxon>
        <taxon>Araneomorphae</taxon>
        <taxon>Entelegynae</taxon>
        <taxon>Araneoidea</taxon>
        <taxon>Araneidae</taxon>
        <taxon>Araneus</taxon>
    </lineage>
</organism>